<dbReference type="EMBL" id="JAUYVU010000006">
    <property type="protein sequence ID" value="MDP2541682.1"/>
    <property type="molecule type" value="Genomic_DNA"/>
</dbReference>
<evidence type="ECO:0000256" key="8">
    <source>
        <dbReference type="PIRSR" id="PIRSR000077-4"/>
    </source>
</evidence>
<keyword evidence="3" id="KW-0249">Electron transport</keyword>
<evidence type="ECO:0000313" key="10">
    <source>
        <dbReference type="EMBL" id="MDP2541682.1"/>
    </source>
</evidence>
<dbReference type="Proteomes" id="UP000222163">
    <property type="component" value="Unassembled WGS sequence"/>
</dbReference>
<dbReference type="PANTHER" id="PTHR45663">
    <property type="entry name" value="GEO12009P1"/>
    <property type="match status" value="1"/>
</dbReference>
<dbReference type="GO" id="GO:0045454">
    <property type="term" value="P:cell redox homeostasis"/>
    <property type="evidence" value="ECO:0007669"/>
    <property type="project" value="TreeGrafter"/>
</dbReference>
<evidence type="ECO:0000259" key="9">
    <source>
        <dbReference type="PROSITE" id="PS51352"/>
    </source>
</evidence>
<dbReference type="PRINTS" id="PR00421">
    <property type="entry name" value="THIOREDOXIN"/>
</dbReference>
<dbReference type="PIRSF" id="PIRSF000077">
    <property type="entry name" value="Thioredoxin"/>
    <property type="match status" value="1"/>
</dbReference>
<dbReference type="AlphaFoldDB" id="A0A2G1BTC8"/>
<feature type="site" description="Deprotonates C-terminal active site Cys" evidence="7">
    <location>
        <position position="17"/>
    </location>
</feature>
<comment type="caution">
    <text evidence="11">The sequence shown here is derived from an EMBL/GenBank/DDBJ whole genome shotgun (WGS) entry which is preliminary data.</text>
</comment>
<dbReference type="FunFam" id="3.40.30.10:FF:000001">
    <property type="entry name" value="Thioredoxin"/>
    <property type="match status" value="1"/>
</dbReference>
<reference evidence="11 12" key="1">
    <citation type="journal article" date="2016" name="Nat. Commun.">
        <title>Microbial interactions lead to rapid micro-scale successions on model marine particles.</title>
        <authorList>
            <person name="Datta M.S."/>
            <person name="Sliwerska E."/>
            <person name="Gore J."/>
            <person name="Polz M.F."/>
            <person name="Cordero O.X."/>
        </authorList>
    </citation>
    <scope>NUCLEOTIDE SEQUENCE [LARGE SCALE GENOMIC DNA]</scope>
    <source>
        <strain evidence="11 12">4G03</strain>
    </source>
</reference>
<dbReference type="GO" id="GO:0015035">
    <property type="term" value="F:protein-disulfide reductase activity"/>
    <property type="evidence" value="ECO:0007669"/>
    <property type="project" value="UniProtKB-UniRule"/>
</dbReference>
<reference evidence="10 13" key="3">
    <citation type="submission" date="2023-07" db="EMBL/GenBank/DDBJ databases">
        <title>Genome content predicts the carbon catabolic preferences of heterotrophic bacteria.</title>
        <authorList>
            <person name="Gralka M."/>
        </authorList>
    </citation>
    <scope>NUCLEOTIDE SEQUENCE [LARGE SCALE GENOMIC DNA]</scope>
    <source>
        <strain evidence="10 13">4G03</strain>
    </source>
</reference>
<dbReference type="RefSeq" id="WP_099215526.1">
    <property type="nucleotide sequence ID" value="NZ_JAUYVU010000006.1"/>
</dbReference>
<keyword evidence="13" id="KW-1185">Reference proteome</keyword>
<keyword evidence="2" id="KW-0813">Transport</keyword>
<dbReference type="PROSITE" id="PS00194">
    <property type="entry name" value="THIOREDOXIN_1"/>
    <property type="match status" value="1"/>
</dbReference>
<sequence>MGKFSEIIKGDKPVLVDFFAEWCGPCKMMTPILKEVKEDLGENVIVLKIDIDKNQQIANTYQIRGVPTFMLFKEGKLLWRQSGMLYKNDLISIINNHVK</sequence>
<protein>
    <recommendedName>
        <fullName evidence="6">Thioredoxin</fullName>
    </recommendedName>
</protein>
<gene>
    <name evidence="11" type="primary">trxA</name>
    <name evidence="11" type="ORF">CSC81_09520</name>
    <name evidence="10" type="ORF">Q8W23_09385</name>
</gene>
<evidence type="ECO:0000256" key="4">
    <source>
        <dbReference type="ARBA" id="ARBA00023157"/>
    </source>
</evidence>
<dbReference type="PROSITE" id="PS51352">
    <property type="entry name" value="THIOREDOXIN_2"/>
    <property type="match status" value="1"/>
</dbReference>
<evidence type="ECO:0000256" key="2">
    <source>
        <dbReference type="ARBA" id="ARBA00022448"/>
    </source>
</evidence>
<evidence type="ECO:0000256" key="3">
    <source>
        <dbReference type="ARBA" id="ARBA00022982"/>
    </source>
</evidence>
<dbReference type="GO" id="GO:0005829">
    <property type="term" value="C:cytosol"/>
    <property type="evidence" value="ECO:0007669"/>
    <property type="project" value="TreeGrafter"/>
</dbReference>
<dbReference type="EMBL" id="PDUU01000008">
    <property type="protein sequence ID" value="PHN97311.1"/>
    <property type="molecule type" value="Genomic_DNA"/>
</dbReference>
<dbReference type="PANTHER" id="PTHR45663:SF11">
    <property type="entry name" value="GEO12009P1"/>
    <property type="match status" value="1"/>
</dbReference>
<feature type="active site" description="Nucleophile" evidence="7">
    <location>
        <position position="26"/>
    </location>
</feature>
<name>A0A2G1BTC8_9FLAO</name>
<comment type="similarity">
    <text evidence="1">Belongs to the thioredoxin family.</text>
</comment>
<evidence type="ECO:0000256" key="1">
    <source>
        <dbReference type="ARBA" id="ARBA00008987"/>
    </source>
</evidence>
<keyword evidence="5 8" id="KW-0676">Redox-active center</keyword>
<evidence type="ECO:0000313" key="13">
    <source>
        <dbReference type="Proteomes" id="UP001242342"/>
    </source>
</evidence>
<evidence type="ECO:0000256" key="5">
    <source>
        <dbReference type="ARBA" id="ARBA00023284"/>
    </source>
</evidence>
<dbReference type="InterPro" id="IPR013766">
    <property type="entry name" value="Thioredoxin_domain"/>
</dbReference>
<feature type="site" description="Contributes to redox potential value" evidence="7">
    <location>
        <position position="25"/>
    </location>
</feature>
<dbReference type="CDD" id="cd02947">
    <property type="entry name" value="TRX_family"/>
    <property type="match status" value="1"/>
</dbReference>
<feature type="disulfide bond" description="Redox-active" evidence="8">
    <location>
        <begin position="23"/>
        <end position="26"/>
    </location>
</feature>
<feature type="active site" description="Nucleophile" evidence="7">
    <location>
        <position position="23"/>
    </location>
</feature>
<feature type="site" description="Contributes to redox potential value" evidence="7">
    <location>
        <position position="24"/>
    </location>
</feature>
<dbReference type="InterPro" id="IPR005746">
    <property type="entry name" value="Thioredoxin"/>
</dbReference>
<dbReference type="Gene3D" id="3.40.30.10">
    <property type="entry name" value="Glutaredoxin"/>
    <property type="match status" value="1"/>
</dbReference>
<evidence type="ECO:0000256" key="6">
    <source>
        <dbReference type="NCBIfam" id="TIGR01068"/>
    </source>
</evidence>
<dbReference type="SUPFAM" id="SSF52833">
    <property type="entry name" value="Thioredoxin-like"/>
    <property type="match status" value="1"/>
</dbReference>
<dbReference type="Proteomes" id="UP001242342">
    <property type="component" value="Unassembled WGS sequence"/>
</dbReference>
<dbReference type="InterPro" id="IPR017937">
    <property type="entry name" value="Thioredoxin_CS"/>
</dbReference>
<dbReference type="InterPro" id="IPR036249">
    <property type="entry name" value="Thioredoxin-like_sf"/>
</dbReference>
<evidence type="ECO:0000313" key="11">
    <source>
        <dbReference type="EMBL" id="PHN97311.1"/>
    </source>
</evidence>
<evidence type="ECO:0000313" key="12">
    <source>
        <dbReference type="Proteomes" id="UP000222163"/>
    </source>
</evidence>
<reference evidence="11" key="2">
    <citation type="submission" date="2017-10" db="EMBL/GenBank/DDBJ databases">
        <authorList>
            <person name="Enke T.N."/>
            <person name="Cordero O.X."/>
        </authorList>
    </citation>
    <scope>NUCLEOTIDE SEQUENCE</scope>
    <source>
        <strain evidence="11">4G03</strain>
    </source>
</reference>
<dbReference type="Pfam" id="PF00085">
    <property type="entry name" value="Thioredoxin"/>
    <property type="match status" value="1"/>
</dbReference>
<keyword evidence="4 8" id="KW-1015">Disulfide bond</keyword>
<dbReference type="NCBIfam" id="TIGR01068">
    <property type="entry name" value="thioredoxin"/>
    <property type="match status" value="1"/>
</dbReference>
<accession>A0A2G1BTC8</accession>
<evidence type="ECO:0000256" key="7">
    <source>
        <dbReference type="PIRSR" id="PIRSR000077-1"/>
    </source>
</evidence>
<proteinExistence type="inferred from homology"/>
<organism evidence="11 12">
    <name type="scientific">Tenacibaculum discolor</name>
    <dbReference type="NCBI Taxonomy" id="361581"/>
    <lineage>
        <taxon>Bacteria</taxon>
        <taxon>Pseudomonadati</taxon>
        <taxon>Bacteroidota</taxon>
        <taxon>Flavobacteriia</taxon>
        <taxon>Flavobacteriales</taxon>
        <taxon>Flavobacteriaceae</taxon>
        <taxon>Tenacibaculum</taxon>
    </lineage>
</organism>
<feature type="domain" description="Thioredoxin" evidence="9">
    <location>
        <begin position="1"/>
        <end position="99"/>
    </location>
</feature>